<evidence type="ECO:0000313" key="2">
    <source>
        <dbReference type="EMBL" id="OYR60496.1"/>
    </source>
</evidence>
<feature type="region of interest" description="Disordered" evidence="1">
    <location>
        <begin position="93"/>
        <end position="112"/>
    </location>
</feature>
<dbReference type="InterPro" id="IPR036388">
    <property type="entry name" value="WH-like_DNA-bd_sf"/>
</dbReference>
<evidence type="ECO:0000313" key="3">
    <source>
        <dbReference type="Proteomes" id="UP000215731"/>
    </source>
</evidence>
<evidence type="ECO:0008006" key="4">
    <source>
        <dbReference type="Google" id="ProtNLM"/>
    </source>
</evidence>
<comment type="caution">
    <text evidence="2">The sequence shown here is derived from an EMBL/GenBank/DDBJ whole genome shotgun (WGS) entry which is preliminary data.</text>
</comment>
<proteinExistence type="predicted"/>
<dbReference type="AlphaFoldDB" id="A0A256IW40"/>
<dbReference type="RefSeq" id="WP_094553596.1">
    <property type="nucleotide sequence ID" value="NZ_NHOZ01000142.1"/>
</dbReference>
<dbReference type="Gene3D" id="1.10.10.10">
    <property type="entry name" value="Winged helix-like DNA-binding domain superfamily/Winged helix DNA-binding domain"/>
    <property type="match status" value="1"/>
</dbReference>
<accession>A0A256IW40</accession>
<evidence type="ECO:0000256" key="1">
    <source>
        <dbReference type="SAM" id="MobiDB-lite"/>
    </source>
</evidence>
<sequence>MNHEGTWMKLIDERILEYLDENGDAFPFEISLALAMSASSSRVRERCWILANAGFVDPYEHQVAHNRFATKFALSDRGSNYLDDDVSAELIRPLPSPRPPHATRPGWWAGFG</sequence>
<dbReference type="Proteomes" id="UP000215731">
    <property type="component" value="Unassembled WGS sequence"/>
</dbReference>
<gene>
    <name evidence="2" type="ORF">DJ80_15355</name>
</gene>
<reference evidence="2 3" key="1">
    <citation type="journal article" date="2014" name="Front. Microbiol.">
        <title>Population and genomic analysis of the genus Halorubrum.</title>
        <authorList>
            <person name="Fullmer M.S."/>
            <person name="Soucy S.M."/>
            <person name="Swithers K.S."/>
            <person name="Makkay A.M."/>
            <person name="Wheeler R."/>
            <person name="Ventosa A."/>
            <person name="Gogarten J.P."/>
            <person name="Papke R.T."/>
        </authorList>
    </citation>
    <scope>NUCLEOTIDE SEQUENCE [LARGE SCALE GENOMIC DNA]</scope>
    <source>
        <strain evidence="2 3">Ga36</strain>
    </source>
</reference>
<name>A0A256IW40_HALEZ</name>
<organism evidence="2 3">
    <name type="scientific">Halorubrum ezzemoulense</name>
    <name type="common">Halorubrum chaoviator</name>
    <dbReference type="NCBI Taxonomy" id="337243"/>
    <lineage>
        <taxon>Archaea</taxon>
        <taxon>Methanobacteriati</taxon>
        <taxon>Methanobacteriota</taxon>
        <taxon>Stenosarchaea group</taxon>
        <taxon>Halobacteria</taxon>
        <taxon>Halobacteriales</taxon>
        <taxon>Haloferacaceae</taxon>
        <taxon>Halorubrum</taxon>
    </lineage>
</organism>
<protein>
    <recommendedName>
        <fullName evidence="4">Repressor phrH2</fullName>
    </recommendedName>
</protein>
<dbReference type="EMBL" id="NHOZ01000142">
    <property type="protein sequence ID" value="OYR60496.1"/>
    <property type="molecule type" value="Genomic_DNA"/>
</dbReference>